<dbReference type="SUPFAM" id="SSF46785">
    <property type="entry name" value="Winged helix' DNA-binding domain"/>
    <property type="match status" value="1"/>
</dbReference>
<reference evidence="5 7" key="1">
    <citation type="submission" date="2018-06" db="EMBL/GenBank/DDBJ databases">
        <authorList>
            <consortium name="Pathogen Informatics"/>
            <person name="Doyle S."/>
        </authorList>
    </citation>
    <scope>NUCLEOTIDE SEQUENCE [LARGE SCALE GENOMIC DNA]</scope>
    <source>
        <strain evidence="5 7">NCTC9426</strain>
    </source>
</reference>
<proteinExistence type="predicted"/>
<dbReference type="Proteomes" id="UP000254133">
    <property type="component" value="Unassembled WGS sequence"/>
</dbReference>
<dbReference type="EMBL" id="UGPZ01000003">
    <property type="protein sequence ID" value="STY93474.1"/>
    <property type="molecule type" value="Genomic_DNA"/>
</dbReference>
<dbReference type="EMBL" id="CP087781">
    <property type="protein sequence ID" value="UZA52767.1"/>
    <property type="molecule type" value="Genomic_DNA"/>
</dbReference>
<evidence type="ECO:0000313" key="7">
    <source>
        <dbReference type="Proteomes" id="UP000254133"/>
    </source>
</evidence>
<evidence type="ECO:0000313" key="6">
    <source>
        <dbReference type="EMBL" id="UZA52767.1"/>
    </source>
</evidence>
<dbReference type="GO" id="GO:0006355">
    <property type="term" value="P:regulation of DNA-templated transcription"/>
    <property type="evidence" value="ECO:0007669"/>
    <property type="project" value="InterPro"/>
</dbReference>
<dbReference type="Pfam" id="PF13545">
    <property type="entry name" value="HTH_Crp_2"/>
    <property type="match status" value="1"/>
</dbReference>
<keyword evidence="2" id="KW-0238">DNA-binding</keyword>
<dbReference type="GeneID" id="77188831"/>
<evidence type="ECO:0000256" key="2">
    <source>
        <dbReference type="ARBA" id="ARBA00023125"/>
    </source>
</evidence>
<dbReference type="PROSITE" id="PS51063">
    <property type="entry name" value="HTH_CRP_2"/>
    <property type="match status" value="1"/>
</dbReference>
<dbReference type="SMART" id="SM00419">
    <property type="entry name" value="HTH_CRP"/>
    <property type="match status" value="1"/>
</dbReference>
<evidence type="ECO:0000313" key="8">
    <source>
        <dbReference type="Proteomes" id="UP001163283"/>
    </source>
</evidence>
<name>A0A378PZ64_MORBO</name>
<accession>A0A378PZ64</accession>
<dbReference type="InterPro" id="IPR012318">
    <property type="entry name" value="HTH_CRP"/>
</dbReference>
<dbReference type="RefSeq" id="WP_115369790.1">
    <property type="nucleotide sequence ID" value="NZ_CP087765.1"/>
</dbReference>
<evidence type="ECO:0000313" key="5">
    <source>
        <dbReference type="EMBL" id="STY93474.1"/>
    </source>
</evidence>
<keyword evidence="1" id="KW-0805">Transcription regulation</keyword>
<keyword evidence="3" id="KW-0804">Transcription</keyword>
<dbReference type="InterPro" id="IPR018490">
    <property type="entry name" value="cNMP-bd_dom_sf"/>
</dbReference>
<organism evidence="5 7">
    <name type="scientific">Moraxella bovis</name>
    <dbReference type="NCBI Taxonomy" id="476"/>
    <lineage>
        <taxon>Bacteria</taxon>
        <taxon>Pseudomonadati</taxon>
        <taxon>Pseudomonadota</taxon>
        <taxon>Gammaproteobacteria</taxon>
        <taxon>Moraxellales</taxon>
        <taxon>Moraxellaceae</taxon>
        <taxon>Moraxella</taxon>
    </lineage>
</organism>
<dbReference type="InterPro" id="IPR014710">
    <property type="entry name" value="RmlC-like_jellyroll"/>
</dbReference>
<dbReference type="InterPro" id="IPR036390">
    <property type="entry name" value="WH_DNA-bd_sf"/>
</dbReference>
<sequence>MKSAEHTKKAYLDILQTHPLFALLPQSETGQAVKDELLSQVVIHEYAKGELIFIQHSVVENLYFLLDGQVMCHRELPSGQACLIASYHEMRLINESVLWGLETDDYPNFGTGIHRVGQVDDVDGKIPSKANIATRHSKLLIKERGIHQLTATAKQPTIVATLPVQAYFESIASFDLGNLIMWFCDTISKRMYYHLISSDLLAFVQAKSKLSYYFLTHYPVGVPFELPFSQKQLAGQIGLRPETLSRTLKELISAGLITKRKSQYCLMDAEGLLALVSE</sequence>
<evidence type="ECO:0000256" key="1">
    <source>
        <dbReference type="ARBA" id="ARBA00023015"/>
    </source>
</evidence>
<dbReference type="Gene3D" id="1.10.10.10">
    <property type="entry name" value="Winged helix-like DNA-binding domain superfamily/Winged helix DNA-binding domain"/>
    <property type="match status" value="1"/>
</dbReference>
<dbReference type="Gene3D" id="2.60.120.10">
    <property type="entry name" value="Jelly Rolls"/>
    <property type="match status" value="1"/>
</dbReference>
<evidence type="ECO:0000256" key="3">
    <source>
        <dbReference type="ARBA" id="ARBA00023163"/>
    </source>
</evidence>
<gene>
    <name evidence="6" type="ORF">LP129_06445</name>
    <name evidence="5" type="ORF">NCTC9426_02204</name>
</gene>
<dbReference type="Proteomes" id="UP001163283">
    <property type="component" value="Chromosome"/>
</dbReference>
<protein>
    <submittedName>
        <fullName evidence="6">Crp/Fnr family transcriptional regulator</fullName>
    </submittedName>
</protein>
<dbReference type="SUPFAM" id="SSF51206">
    <property type="entry name" value="cAMP-binding domain-like"/>
    <property type="match status" value="1"/>
</dbReference>
<dbReference type="InterPro" id="IPR036388">
    <property type="entry name" value="WH-like_DNA-bd_sf"/>
</dbReference>
<evidence type="ECO:0000259" key="4">
    <source>
        <dbReference type="PROSITE" id="PS51063"/>
    </source>
</evidence>
<dbReference type="GO" id="GO:0003677">
    <property type="term" value="F:DNA binding"/>
    <property type="evidence" value="ECO:0007669"/>
    <property type="project" value="UniProtKB-KW"/>
</dbReference>
<reference evidence="6 8" key="2">
    <citation type="journal article" date="2022" name="BMC Microbiol.">
        <title>Whole genome sequencing of Moraxella bovis strains from North America reveals two genotypes with different genetic determinants.</title>
        <authorList>
            <person name="Wynn E.L."/>
            <person name="Hille M.M."/>
            <person name="Loy J.D."/>
            <person name="Schuller G."/>
            <person name="Kuhn K.L."/>
            <person name="Dickey A.M."/>
            <person name="Bono J.L."/>
            <person name="Clawson M.L."/>
        </authorList>
    </citation>
    <scope>NUCLEOTIDE SEQUENCE [LARGE SCALE GENOMIC DNA]</scope>
    <source>
        <strain evidence="6 8">SAM57978</strain>
    </source>
</reference>
<feature type="domain" description="HTH crp-type" evidence="4">
    <location>
        <begin position="204"/>
        <end position="270"/>
    </location>
</feature>
<dbReference type="AlphaFoldDB" id="A0A378PZ64"/>